<dbReference type="Gene3D" id="3.40.50.1580">
    <property type="entry name" value="Nucleoside phosphorylase domain"/>
    <property type="match status" value="1"/>
</dbReference>
<proteinExistence type="predicted"/>
<dbReference type="InterPro" id="IPR053137">
    <property type="entry name" value="NLR-like"/>
</dbReference>
<dbReference type="STRING" id="1093900.A0A507BJS0"/>
<dbReference type="Proteomes" id="UP000319257">
    <property type="component" value="Unassembled WGS sequence"/>
</dbReference>
<feature type="repeat" description="ANK" evidence="2">
    <location>
        <begin position="1176"/>
        <end position="1200"/>
    </location>
</feature>
<dbReference type="GO" id="GO:0003824">
    <property type="term" value="F:catalytic activity"/>
    <property type="evidence" value="ECO:0007669"/>
    <property type="project" value="InterPro"/>
</dbReference>
<evidence type="ECO:0000313" key="4">
    <source>
        <dbReference type="EMBL" id="TPX16938.1"/>
    </source>
</evidence>
<dbReference type="Gene3D" id="3.40.50.300">
    <property type="entry name" value="P-loop containing nucleotide triphosphate hydrolases"/>
    <property type="match status" value="1"/>
</dbReference>
<dbReference type="SUPFAM" id="SSF48403">
    <property type="entry name" value="Ankyrin repeat"/>
    <property type="match status" value="2"/>
</dbReference>
<dbReference type="InterPro" id="IPR036770">
    <property type="entry name" value="Ankyrin_rpt-contain_sf"/>
</dbReference>
<keyword evidence="2" id="KW-0040">ANK repeat</keyword>
<gene>
    <name evidence="4" type="ORF">E0L32_003500</name>
</gene>
<feature type="repeat" description="ANK" evidence="2">
    <location>
        <begin position="1074"/>
        <end position="1097"/>
    </location>
</feature>
<dbReference type="Pfam" id="PF00023">
    <property type="entry name" value="Ank"/>
    <property type="match status" value="2"/>
</dbReference>
<dbReference type="PROSITE" id="PS50088">
    <property type="entry name" value="ANK_REPEAT"/>
    <property type="match status" value="7"/>
</dbReference>
<keyword evidence="5" id="KW-1185">Reference proteome</keyword>
<dbReference type="PANTHER" id="PTHR46082">
    <property type="entry name" value="ATP/GTP-BINDING PROTEIN-RELATED"/>
    <property type="match status" value="1"/>
</dbReference>
<dbReference type="InterPro" id="IPR035994">
    <property type="entry name" value="Nucleoside_phosphorylase_sf"/>
</dbReference>
<reference evidence="4 5" key="1">
    <citation type="submission" date="2019-06" db="EMBL/GenBank/DDBJ databases">
        <title>Draft genome sequence of the filamentous fungus Phialemoniopsis curvata isolated from diesel fuel.</title>
        <authorList>
            <person name="Varaljay V.A."/>
            <person name="Lyon W.J."/>
            <person name="Crouch A.L."/>
            <person name="Drake C.E."/>
            <person name="Hollomon J.M."/>
            <person name="Nadeau L.J."/>
            <person name="Nunn H.S."/>
            <person name="Stevenson B.S."/>
            <person name="Bojanowski C.L."/>
            <person name="Crookes-Goodson W.J."/>
        </authorList>
    </citation>
    <scope>NUCLEOTIDE SEQUENCE [LARGE SCALE GENOMIC DNA]</scope>
    <source>
        <strain evidence="4 5">D216</strain>
    </source>
</reference>
<evidence type="ECO:0000256" key="2">
    <source>
        <dbReference type="PROSITE-ProRule" id="PRU00023"/>
    </source>
</evidence>
<feature type="repeat" description="ANK" evidence="2">
    <location>
        <begin position="1002"/>
        <end position="1026"/>
    </location>
</feature>
<feature type="repeat" description="ANK" evidence="2">
    <location>
        <begin position="1142"/>
        <end position="1165"/>
    </location>
</feature>
<dbReference type="Pfam" id="PF12796">
    <property type="entry name" value="Ank_2"/>
    <property type="match status" value="2"/>
</dbReference>
<name>A0A507BJS0_9PEZI</name>
<dbReference type="RefSeq" id="XP_030998649.1">
    <property type="nucleotide sequence ID" value="XM_031137808.1"/>
</dbReference>
<feature type="domain" description="Nephrocystin 3-like N-terminal" evidence="3">
    <location>
        <begin position="398"/>
        <end position="572"/>
    </location>
</feature>
<comment type="caution">
    <text evidence="4">The sequence shown here is derived from an EMBL/GenBank/DDBJ whole genome shotgun (WGS) entry which is preliminary data.</text>
</comment>
<dbReference type="EMBL" id="SKBQ01000015">
    <property type="protein sequence ID" value="TPX16938.1"/>
    <property type="molecule type" value="Genomic_DNA"/>
</dbReference>
<dbReference type="InterPro" id="IPR002110">
    <property type="entry name" value="Ankyrin_rpt"/>
</dbReference>
<dbReference type="OrthoDB" id="194358at2759"/>
<dbReference type="PROSITE" id="PS50297">
    <property type="entry name" value="ANK_REP_REGION"/>
    <property type="match status" value="7"/>
</dbReference>
<feature type="repeat" description="ANK" evidence="2">
    <location>
        <begin position="1214"/>
        <end position="1238"/>
    </location>
</feature>
<organism evidence="4 5">
    <name type="scientific">Thyridium curvatum</name>
    <dbReference type="NCBI Taxonomy" id="1093900"/>
    <lineage>
        <taxon>Eukaryota</taxon>
        <taxon>Fungi</taxon>
        <taxon>Dikarya</taxon>
        <taxon>Ascomycota</taxon>
        <taxon>Pezizomycotina</taxon>
        <taxon>Sordariomycetes</taxon>
        <taxon>Sordariomycetidae</taxon>
        <taxon>Thyridiales</taxon>
        <taxon>Thyridiaceae</taxon>
        <taxon>Thyridium</taxon>
    </lineage>
</organism>
<keyword evidence="1" id="KW-0677">Repeat</keyword>
<sequence>MSKRAFREGSSDVEFVAEKRFRSSCLQPAREDYTVGWICAIPVELGAAKAFLDEVHEKPGHIPHDDNEYTLGRIGQHNVVIAVLPSGEYGTASAAIAARDLERSFPCIDIRLMVGVGGGAPSSKHDIRLGDVVVSEPRDGHGGVFQYDFGKTVQNRSFHMTGFLDQPPRRLRTAVSALKCTHMSEGCGIQNTIAALFDRSPRLRNSYSRPNTSTDRLYISHIEHPTGDDRSCVDACGSSTSDMIRREERTEEEALVVHYGLIASANQVMKDALSRDKLASGKDVLCFEMEAAGLMNNFRCLVIRGICDYSDSHKNKGWQGYAALAAAAYAKDLLSHLAPSTTSSFRHDHGPASSLSASPAPTKHSLLSGDIRAALLDSLRFDQIDARLTNIKRPHLRTCSWLLRKSEYLDWLNPDKLAEHQGFIWMRGKPGAGKSTIMKFVLDKTRKKYKDWSIISFFFHARGVDLEKSTIGMYRSLLVQLLEGREELQLSLQSLGFTDINSIHNLTWTVERLKDLFEDVICLLGQSAVVFFIDALDECDEASIRDMVDFLRRLGELAILHHVQFRVFFSSRHYPHITCGQGLSLVLEGQEGHEEDIVAYTHKQLAIGQSRLAVQIKEDIRQKAAGVFMWVVLVVEILNKEHDRGRAPRHLQAKLKTLPTDLHSLFRDILVRDEKNKDELLLCIQWVLFARQPLSPAQLYCAILSGTNPSELSKWDPDEISLDTVERSILNSSKGLVEITRSKVPSTQFIHESVRDFLLANDGIETIWPHLRQNFQGLSHNQLKGCCLAYMQMLDVRRMDPDDPLPDAKSAEAKALRAKTSEDFPFLKYAAQNILYHVEEAQSGQVQQTDFLSSFQRRDWLFILNLFEDADVRRHSPDASLLYLLAEYGSPSLIREYDTDQSCFDVEDERYGTPIFAALATGTDETVRALVDTNIDRLPPGSLQPLCQRYLEGSEKPKRIGRNFRFMKSRTVISQIVELDDSVLLALLLSLKKDTAVNSKDRGRTLLSCAAESGKTEIVQVLLDTGKVATDSREPGLGTRDRTPLSFAAQEGHEKIVQLLLATGSIDPDSKDSSGCTPLSLAARKGHEAVVQLLLEKDGIDPDSKDCLDRTPLSWAAWNGHEAVVKLLLEKDGIDPDSMDYSGQTPLLMAAWNGHEAVVKLLLEKDGIDPDSMDSSGRTPLSLATRSGHNAVVQLLLATGQVNPDSSYTGAFEKGRTPLSYAAEKGLQRILQLLLDTGRVDPDSKDYRGRTPLSYAAENGHGEVVLLLLNTGRVHPNSESVTRWHGLQTPLSYAVRREHKEVVQLLRNAGGMLPSSCEYSV</sequence>
<dbReference type="PANTHER" id="PTHR46082:SF11">
    <property type="entry name" value="AAA+ ATPASE DOMAIN-CONTAINING PROTEIN-RELATED"/>
    <property type="match status" value="1"/>
</dbReference>
<feature type="repeat" description="ANK" evidence="2">
    <location>
        <begin position="1248"/>
        <end position="1272"/>
    </location>
</feature>
<dbReference type="GeneID" id="41970947"/>
<dbReference type="InterPro" id="IPR027417">
    <property type="entry name" value="P-loop_NTPase"/>
</dbReference>
<evidence type="ECO:0000259" key="3">
    <source>
        <dbReference type="Pfam" id="PF24883"/>
    </source>
</evidence>
<dbReference type="SUPFAM" id="SSF52540">
    <property type="entry name" value="P-loop containing nucleoside triphosphate hydrolases"/>
    <property type="match status" value="1"/>
</dbReference>
<protein>
    <recommendedName>
        <fullName evidence="3">Nephrocystin 3-like N-terminal domain-containing protein</fullName>
    </recommendedName>
</protein>
<accession>A0A507BJS0</accession>
<dbReference type="Gene3D" id="1.25.40.20">
    <property type="entry name" value="Ankyrin repeat-containing domain"/>
    <property type="match status" value="2"/>
</dbReference>
<dbReference type="SMART" id="SM00248">
    <property type="entry name" value="ANK"/>
    <property type="match status" value="10"/>
</dbReference>
<dbReference type="InterPro" id="IPR056884">
    <property type="entry name" value="NPHP3-like_N"/>
</dbReference>
<evidence type="ECO:0000256" key="1">
    <source>
        <dbReference type="ARBA" id="ARBA00022737"/>
    </source>
</evidence>
<feature type="repeat" description="ANK" evidence="2">
    <location>
        <begin position="1040"/>
        <end position="1065"/>
    </location>
</feature>
<dbReference type="GO" id="GO:0009116">
    <property type="term" value="P:nucleoside metabolic process"/>
    <property type="evidence" value="ECO:0007669"/>
    <property type="project" value="InterPro"/>
</dbReference>
<dbReference type="SUPFAM" id="SSF53167">
    <property type="entry name" value="Purine and uridine phosphorylases"/>
    <property type="match status" value="1"/>
</dbReference>
<dbReference type="Pfam" id="PF24883">
    <property type="entry name" value="NPHP3_N"/>
    <property type="match status" value="1"/>
</dbReference>
<dbReference type="InParanoid" id="A0A507BJS0"/>
<evidence type="ECO:0000313" key="5">
    <source>
        <dbReference type="Proteomes" id="UP000319257"/>
    </source>
</evidence>